<name>A0AAW9JVL5_CARML</name>
<dbReference type="InterPro" id="IPR013783">
    <property type="entry name" value="Ig-like_fold"/>
</dbReference>
<protein>
    <submittedName>
        <fullName evidence="3">MucBP domain-containing protein</fullName>
    </submittedName>
</protein>
<dbReference type="Pfam" id="PF20585">
    <property type="entry name" value="Pectate_lyase_5"/>
    <property type="match status" value="1"/>
</dbReference>
<sequence length="1344" mass="146601">MNVKQLFKVGISVVLLGILATSSLKIYSHQADQKLKADEIRMPSIQLSGETEKRVKENFVVEMEYSSLITSEIKIPIPVGLDFDESFQAESSLYQLSVDKNEIKIIPTTQESKDKLISQNTIENANNSIATLSNPVMSENVKSEQLVPLVFIGNKNGSYELIAKAEFESTSIQSNPIKIAIQGEDVADSVKENTPVLQTSPELLVSEGEIEVTDWASFGAAIKDPSITKINLANDIANANSGDSAGVRTYQVTRDLEINGNGHTLAFGDSSIFLGNPTNGIGNFHMHDIVLDQVYRGAYSEDIVGSRLNAAYTGKWKYRFGNIITKPGVQRLARAQYAETTVYGNMDLDTRGENFYTGSFIMEPGTTYKGNVNYYNFSVIWYNLAARAGDTGASKEFTVGANSKVQLQQSQTSGTTYPAVYQHYQAITIGENVVYNVAMPGNAVRFDDNKSSMTVKNGAIVNLTSKQKSGAVINYNANDSIFKIEPGAYFYTIGVSSEALINLSDGNRTGNEFTLATPKQYDIRNLSDGNGAYAIGLGSGNGTANQFSILDSDIDLWNMGTDVLGPSSLTYAAVDNFQVNGKGTQQTVISSEADLQAKFKSTLYRRISGMNQPPSVEFEEITDADLTIKARVKIGEVPDNNGANSNGEITYLPVYASKEQAEAILIDTFGDAHAGLKTDENGYVSYKDTKFNLAGKEIIGSAVRGPWTSESDAKTTVKDVTPPTPAEIPTQIGPSSDSIKGVKGEVGAIVTYTVNGSPAMKNGEEIRATVAADGTWELEIPDTALAAGDIVQFFLTDKAGNKNPVNDTEFHDAVFKKGTTQVVMDEFEPPVVYGDEAGSNLEDDIVEFRVELKVPFRDENTGFPEMFILTNNFPSTALKLNNKAPTKITNENGVDVSKKFSSVMSEGNLVTEITNPKAAGSEVYGHTLTIKYQFVEKSGVDLMPYLKDGFYRFNLDADFQTSKNVSPLKSNIGEGTLPGPVGVATAYYRDEKGKEIPGVSAITKTGKVDFENFEFTQLDIDNYEFVKSEGPLSGLFKIDPIETIFTYKENKLTLIQSVERLDGGIGTEATIGEVLQYSLNVKTSFAAETPEVFYKAFSLIEPLDSQLEVPTEMILKTKAGSSVGSVVYDSDNHRLVATLDEKDQVPRSEELQLEYKAKVKNDTQIGTEIKAKATVEGSYSNGSQAKSQESNEVTTTITDGILEFISAPNKLSFGDDLKLAPTNKLYPLKNFDSALTVKDNRVSGEWSMVARVLKPMTGQSGRVLNGSLRYYKDSIDNEMTEESLPVYTTHSQASEVLVSDSWKERIEGPMLNVRAGQATEETYSGTIEWELQDVPGNDKFLGDL</sequence>
<dbReference type="Gene3D" id="2.60.40.10">
    <property type="entry name" value="Immunoglobulins"/>
    <property type="match status" value="1"/>
</dbReference>
<proteinExistence type="predicted"/>
<accession>A0AAW9JVL5</accession>
<dbReference type="Proteomes" id="UP001290462">
    <property type="component" value="Unassembled WGS sequence"/>
</dbReference>
<dbReference type="EMBL" id="JAVBVO010000003">
    <property type="protein sequence ID" value="MDZ5759633.1"/>
    <property type="molecule type" value="Genomic_DNA"/>
</dbReference>
<gene>
    <name evidence="3" type="ORF">RAK27_13300</name>
</gene>
<keyword evidence="1" id="KW-0677">Repeat</keyword>
<dbReference type="Pfam" id="PF06458">
    <property type="entry name" value="MucBP"/>
    <property type="match status" value="1"/>
</dbReference>
<evidence type="ECO:0000256" key="1">
    <source>
        <dbReference type="ARBA" id="ARBA00022737"/>
    </source>
</evidence>
<dbReference type="RefSeq" id="WP_322809317.1">
    <property type="nucleotide sequence ID" value="NZ_JAVBVO010000003.1"/>
</dbReference>
<organism evidence="3 4">
    <name type="scientific">Carnobacterium maltaromaticum</name>
    <name type="common">Carnobacterium piscicola</name>
    <dbReference type="NCBI Taxonomy" id="2751"/>
    <lineage>
        <taxon>Bacteria</taxon>
        <taxon>Bacillati</taxon>
        <taxon>Bacillota</taxon>
        <taxon>Bacilli</taxon>
        <taxon>Lactobacillales</taxon>
        <taxon>Carnobacteriaceae</taxon>
        <taxon>Carnobacterium</taxon>
    </lineage>
</organism>
<feature type="domain" description="MucBP" evidence="2">
    <location>
        <begin position="985"/>
        <end position="1048"/>
    </location>
</feature>
<evidence type="ECO:0000259" key="2">
    <source>
        <dbReference type="Pfam" id="PF06458"/>
    </source>
</evidence>
<evidence type="ECO:0000313" key="3">
    <source>
        <dbReference type="EMBL" id="MDZ5759633.1"/>
    </source>
</evidence>
<reference evidence="3" key="1">
    <citation type="submission" date="2023-08" db="EMBL/GenBank/DDBJ databases">
        <title>Genomic characterization of piscicolin 126 produced by Carnobacterium maltaromaticum CM22 strain isolated from salmon (Salmo salar).</title>
        <authorList>
            <person name="Gonzalez-Gragera E."/>
            <person name="Garcia-Lopez J.D."/>
            <person name="Teso-Perez C."/>
            <person name="Gimenez-Hernandez I."/>
            <person name="Peralta-Sanchez J.M."/>
            <person name="Valdivia E."/>
            <person name="Montalban-Lopez M."/>
            <person name="Martin-Platero A.M."/>
            <person name="Banos A."/>
            <person name="Martinez-Bueno M."/>
        </authorList>
    </citation>
    <scope>NUCLEOTIDE SEQUENCE</scope>
    <source>
        <strain evidence="3">CM22</strain>
    </source>
</reference>
<evidence type="ECO:0000313" key="4">
    <source>
        <dbReference type="Proteomes" id="UP001290462"/>
    </source>
</evidence>
<dbReference type="InterPro" id="IPR046776">
    <property type="entry name" value="Pectate_lyase_5"/>
</dbReference>
<comment type="caution">
    <text evidence="3">The sequence shown here is derived from an EMBL/GenBank/DDBJ whole genome shotgun (WGS) entry which is preliminary data.</text>
</comment>
<dbReference type="InterPro" id="IPR009459">
    <property type="entry name" value="MucBP_dom"/>
</dbReference>
<dbReference type="Gene3D" id="2.60.40.740">
    <property type="match status" value="1"/>
</dbReference>
<dbReference type="Gene3D" id="3.10.20.320">
    <property type="entry name" value="Putative peptidoglycan bound protein (lpxtg motif)"/>
    <property type="match status" value="1"/>
</dbReference>